<name>A0ABR1E166_NECAM</name>
<proteinExistence type="predicted"/>
<protein>
    <submittedName>
        <fullName evidence="1">Uncharacterized protein</fullName>
    </submittedName>
</protein>
<evidence type="ECO:0000313" key="1">
    <source>
        <dbReference type="EMBL" id="KAK6756273.1"/>
    </source>
</evidence>
<accession>A0ABR1E166</accession>
<dbReference type="EMBL" id="JAVFWL010000005">
    <property type="protein sequence ID" value="KAK6756273.1"/>
    <property type="molecule type" value="Genomic_DNA"/>
</dbReference>
<dbReference type="Proteomes" id="UP001303046">
    <property type="component" value="Unassembled WGS sequence"/>
</dbReference>
<keyword evidence="2" id="KW-1185">Reference proteome</keyword>
<organism evidence="1 2">
    <name type="scientific">Necator americanus</name>
    <name type="common">Human hookworm</name>
    <dbReference type="NCBI Taxonomy" id="51031"/>
    <lineage>
        <taxon>Eukaryota</taxon>
        <taxon>Metazoa</taxon>
        <taxon>Ecdysozoa</taxon>
        <taxon>Nematoda</taxon>
        <taxon>Chromadorea</taxon>
        <taxon>Rhabditida</taxon>
        <taxon>Rhabditina</taxon>
        <taxon>Rhabditomorpha</taxon>
        <taxon>Strongyloidea</taxon>
        <taxon>Ancylostomatidae</taxon>
        <taxon>Bunostominae</taxon>
        <taxon>Necator</taxon>
    </lineage>
</organism>
<comment type="caution">
    <text evidence="1">The sequence shown here is derived from an EMBL/GenBank/DDBJ whole genome shotgun (WGS) entry which is preliminary data.</text>
</comment>
<reference evidence="1 2" key="1">
    <citation type="submission" date="2023-08" db="EMBL/GenBank/DDBJ databases">
        <title>A Necator americanus chromosomal reference genome.</title>
        <authorList>
            <person name="Ilik V."/>
            <person name="Petrzelkova K.J."/>
            <person name="Pardy F."/>
            <person name="Fuh T."/>
            <person name="Niatou-Singa F.S."/>
            <person name="Gouil Q."/>
            <person name="Baker L."/>
            <person name="Ritchie M.E."/>
            <person name="Jex A.R."/>
            <person name="Gazzola D."/>
            <person name="Li H."/>
            <person name="Toshio Fujiwara R."/>
            <person name="Zhan B."/>
            <person name="Aroian R.V."/>
            <person name="Pafco B."/>
            <person name="Schwarz E.M."/>
        </authorList>
    </citation>
    <scope>NUCLEOTIDE SEQUENCE [LARGE SCALE GENOMIC DNA]</scope>
    <source>
        <strain evidence="1 2">Aroian</strain>
        <tissue evidence="1">Whole animal</tissue>
    </source>
</reference>
<evidence type="ECO:0000313" key="2">
    <source>
        <dbReference type="Proteomes" id="UP001303046"/>
    </source>
</evidence>
<sequence length="87" mass="10051">MIRLFTDCGLLRQTPICYLEKLWLKVIRTVLGKCSMRRSSARCTRFLSLQRILLLFTQLKISVKLAAENMDAECDRAQTKTHVNGSF</sequence>
<gene>
    <name evidence="1" type="primary">Necator_chrV.g19378</name>
    <name evidence="1" type="ORF">RB195_014586</name>
</gene>